<sequence>MRVTFDVTRWFKPAAGQRRLELDVADPAIARVDEEWRPGRHALLMIPARPELSVEITPESDMWRMLDEIDGYAADAAATECPAYWRDREPDPLLVDPPGAAVSG</sequence>
<proteinExistence type="predicted"/>
<dbReference type="AlphaFoldDB" id="A0A918PT69"/>
<protein>
    <submittedName>
        <fullName evidence="1">Uncharacterized protein</fullName>
    </submittedName>
</protein>
<name>A0A918PT69_9ACTN</name>
<accession>A0A918PT69</accession>
<evidence type="ECO:0000313" key="2">
    <source>
        <dbReference type="Proteomes" id="UP000630936"/>
    </source>
</evidence>
<dbReference type="Proteomes" id="UP000630936">
    <property type="component" value="Unassembled WGS sequence"/>
</dbReference>
<keyword evidence="2" id="KW-1185">Reference proteome</keyword>
<gene>
    <name evidence="1" type="ORF">GCM10010387_12720</name>
</gene>
<reference evidence="1" key="1">
    <citation type="journal article" date="2014" name="Int. J. Syst. Evol. Microbiol.">
        <title>Complete genome sequence of Corynebacterium casei LMG S-19264T (=DSM 44701T), isolated from a smear-ripened cheese.</title>
        <authorList>
            <consortium name="US DOE Joint Genome Institute (JGI-PGF)"/>
            <person name="Walter F."/>
            <person name="Albersmeier A."/>
            <person name="Kalinowski J."/>
            <person name="Ruckert C."/>
        </authorList>
    </citation>
    <scope>NUCLEOTIDE SEQUENCE</scope>
    <source>
        <strain evidence="1">JCM 4988</strain>
    </source>
</reference>
<organism evidence="1 2">
    <name type="scientific">Streptomyces inusitatus</name>
    <dbReference type="NCBI Taxonomy" id="68221"/>
    <lineage>
        <taxon>Bacteria</taxon>
        <taxon>Bacillati</taxon>
        <taxon>Actinomycetota</taxon>
        <taxon>Actinomycetes</taxon>
        <taxon>Kitasatosporales</taxon>
        <taxon>Streptomycetaceae</taxon>
        <taxon>Streptomyces</taxon>
    </lineage>
</organism>
<comment type="caution">
    <text evidence="1">The sequence shown here is derived from an EMBL/GenBank/DDBJ whole genome shotgun (WGS) entry which is preliminary data.</text>
</comment>
<evidence type="ECO:0000313" key="1">
    <source>
        <dbReference type="EMBL" id="GGZ21156.1"/>
    </source>
</evidence>
<reference evidence="1" key="2">
    <citation type="submission" date="2020-09" db="EMBL/GenBank/DDBJ databases">
        <authorList>
            <person name="Sun Q."/>
            <person name="Ohkuma M."/>
        </authorList>
    </citation>
    <scope>NUCLEOTIDE SEQUENCE</scope>
    <source>
        <strain evidence="1">JCM 4988</strain>
    </source>
</reference>
<dbReference type="EMBL" id="BMWG01000002">
    <property type="protein sequence ID" value="GGZ21156.1"/>
    <property type="molecule type" value="Genomic_DNA"/>
</dbReference>